<evidence type="ECO:0000256" key="2">
    <source>
        <dbReference type="SAM" id="SignalP"/>
    </source>
</evidence>
<dbReference type="Pfam" id="PF01476">
    <property type="entry name" value="LysM"/>
    <property type="match status" value="1"/>
</dbReference>
<dbReference type="PROSITE" id="PS51109">
    <property type="entry name" value="G5"/>
    <property type="match status" value="1"/>
</dbReference>
<dbReference type="InterPro" id="IPR036779">
    <property type="entry name" value="LysM_dom_sf"/>
</dbReference>
<evidence type="ECO:0000313" key="5">
    <source>
        <dbReference type="EMBL" id="SDK22492.1"/>
    </source>
</evidence>
<dbReference type="PANTHER" id="PTHR21666">
    <property type="entry name" value="PEPTIDASE-RELATED"/>
    <property type="match status" value="1"/>
</dbReference>
<dbReference type="PANTHER" id="PTHR21666:SF270">
    <property type="entry name" value="MUREIN HYDROLASE ACTIVATOR ENVC"/>
    <property type="match status" value="1"/>
</dbReference>
<dbReference type="Gene3D" id="2.20.230.10">
    <property type="entry name" value="Resuscitation-promoting factor rpfb"/>
    <property type="match status" value="1"/>
</dbReference>
<dbReference type="Gene3D" id="3.10.350.10">
    <property type="entry name" value="LysM domain"/>
    <property type="match status" value="1"/>
</dbReference>
<reference evidence="5 6" key="1">
    <citation type="submission" date="2016-10" db="EMBL/GenBank/DDBJ databases">
        <authorList>
            <person name="de Groot N.N."/>
        </authorList>
    </citation>
    <scope>NUCLEOTIDE SEQUENCE [LARGE SCALE GENOMIC DNA]</scope>
    <source>
        <strain evidence="5 6">CGMCC 1.6502</strain>
    </source>
</reference>
<evidence type="ECO:0000259" key="3">
    <source>
        <dbReference type="PROSITE" id="PS51109"/>
    </source>
</evidence>
<dbReference type="Pfam" id="PF01551">
    <property type="entry name" value="Peptidase_M23"/>
    <property type="match status" value="1"/>
</dbReference>
<dbReference type="RefSeq" id="WP_245690125.1">
    <property type="nucleotide sequence ID" value="NZ_FNFL01000003.1"/>
</dbReference>
<dbReference type="InterPro" id="IPR016047">
    <property type="entry name" value="M23ase_b-sheet_dom"/>
</dbReference>
<evidence type="ECO:0000313" key="6">
    <source>
        <dbReference type="Proteomes" id="UP000198694"/>
    </source>
</evidence>
<dbReference type="SUPFAM" id="SSF51261">
    <property type="entry name" value="Duplicated hybrid motif"/>
    <property type="match status" value="1"/>
</dbReference>
<dbReference type="Pfam" id="PF07501">
    <property type="entry name" value="G5"/>
    <property type="match status" value="1"/>
</dbReference>
<proteinExistence type="predicted"/>
<feature type="chain" id="PRO_5011438347" evidence="2">
    <location>
        <begin position="44"/>
        <end position="482"/>
    </location>
</feature>
<name>A0A1G9A555_9BACI</name>
<keyword evidence="1 2" id="KW-0732">Signal</keyword>
<dbReference type="GO" id="GO:0004222">
    <property type="term" value="F:metalloendopeptidase activity"/>
    <property type="evidence" value="ECO:0007669"/>
    <property type="project" value="TreeGrafter"/>
</dbReference>
<dbReference type="CDD" id="cd00118">
    <property type="entry name" value="LysM"/>
    <property type="match status" value="1"/>
</dbReference>
<accession>A0A1G9A555</accession>
<dbReference type="STRING" id="407036.SAMN05216243_2420"/>
<dbReference type="SUPFAM" id="SSF54106">
    <property type="entry name" value="LysM domain"/>
    <property type="match status" value="1"/>
</dbReference>
<dbReference type="InterPro" id="IPR050570">
    <property type="entry name" value="Cell_wall_metabolism_enzyme"/>
</dbReference>
<keyword evidence="5" id="KW-0378">Hydrolase</keyword>
<dbReference type="AlphaFoldDB" id="A0A1G9A555"/>
<dbReference type="CDD" id="cd12797">
    <property type="entry name" value="M23_peptidase"/>
    <property type="match status" value="1"/>
</dbReference>
<dbReference type="InterPro" id="IPR011055">
    <property type="entry name" value="Dup_hybrid_motif"/>
</dbReference>
<evidence type="ECO:0000259" key="4">
    <source>
        <dbReference type="PROSITE" id="PS51782"/>
    </source>
</evidence>
<protein>
    <submittedName>
        <fullName evidence="5">Murein DD-endopeptidase MepM and murein hydrolase activator NlpD, contain LysM domain</fullName>
    </submittedName>
</protein>
<keyword evidence="6" id="KW-1185">Reference proteome</keyword>
<dbReference type="Gene3D" id="2.70.70.10">
    <property type="entry name" value="Glucose Permease (Domain IIA)"/>
    <property type="match status" value="1"/>
</dbReference>
<dbReference type="EMBL" id="FNFL01000003">
    <property type="protein sequence ID" value="SDK22492.1"/>
    <property type="molecule type" value="Genomic_DNA"/>
</dbReference>
<evidence type="ECO:0000256" key="1">
    <source>
        <dbReference type="ARBA" id="ARBA00022729"/>
    </source>
</evidence>
<organism evidence="5 6">
    <name type="scientific">Sediminibacillus albus</name>
    <dbReference type="NCBI Taxonomy" id="407036"/>
    <lineage>
        <taxon>Bacteria</taxon>
        <taxon>Bacillati</taxon>
        <taxon>Bacillota</taxon>
        <taxon>Bacilli</taxon>
        <taxon>Bacillales</taxon>
        <taxon>Bacillaceae</taxon>
        <taxon>Sediminibacillus</taxon>
    </lineage>
</organism>
<dbReference type="InterPro" id="IPR011098">
    <property type="entry name" value="G5_dom"/>
</dbReference>
<feature type="domain" description="LysM" evidence="4">
    <location>
        <begin position="222"/>
        <end position="267"/>
    </location>
</feature>
<dbReference type="Proteomes" id="UP000198694">
    <property type="component" value="Unassembled WGS sequence"/>
</dbReference>
<feature type="domain" description="G5" evidence="3">
    <location>
        <begin position="274"/>
        <end position="354"/>
    </location>
</feature>
<gene>
    <name evidence="5" type="ORF">SAMN05216243_2420</name>
</gene>
<feature type="signal peptide" evidence="2">
    <location>
        <begin position="1"/>
        <end position="43"/>
    </location>
</feature>
<dbReference type="SMART" id="SM01208">
    <property type="entry name" value="G5"/>
    <property type="match status" value="1"/>
</dbReference>
<sequence>MWKMKDGKKQHANATRKKTAKIFTKAAVIALLGIGLTFNVAHAAEDELATIFHVYLDGEHVGTVDDKETIEGFVNDMLVNEQEKVEGFSLTTAQEITYVPEKVFDPSTDEEQITEALDSQLTVKAKAYQLKIGDDMIGPFKSKQAAEDVLTKYKQKYVDTDSLEKLAEEESADTDLAAGESVVKKVKLSEEISYVEDKADFGEILDEKQAMDLLQKGTAKETVHYVKEGEVLGEIASKYNLDIDELLKLNPDLTEESLLQIDQEIQVTNHQPFLHVIAEEEAVEEETIAYEQETVDSDKLYKGETEVKQEGKTGTKEVTYAIEKKNGQIVSKQVIDEKTISEPVKEIVIKGTKVKETKGSGSFQWPAVGGSITSHVGQRWGSHHKGIDIAGVSNRSILAADNGVVVSAGWDGGGYGNKVIIDHKNGYRTVYAHLASISTSAGQTVTKGSKIGVMGSTGNSTGVHLHFEVYKNGSLQNPANLF</sequence>
<dbReference type="InterPro" id="IPR018392">
    <property type="entry name" value="LysM"/>
</dbReference>
<dbReference type="SMART" id="SM00257">
    <property type="entry name" value="LysM"/>
    <property type="match status" value="1"/>
</dbReference>
<dbReference type="PROSITE" id="PS51782">
    <property type="entry name" value="LYSM"/>
    <property type="match status" value="1"/>
</dbReference>